<feature type="domain" description="Diphosphomevalonate decarboxylase-like N-terminal" evidence="6">
    <location>
        <begin position="43"/>
        <end position="201"/>
    </location>
</feature>
<dbReference type="InterPro" id="IPR053464">
    <property type="entry name" value="MVD_Decarboxylase"/>
</dbReference>
<dbReference type="EMBL" id="CP015363">
    <property type="protein sequence ID" value="ARD84666.1"/>
    <property type="molecule type" value="Genomic_DNA"/>
</dbReference>
<organism evidence="7 8">
    <name type="scientific">Ferroplasma acidiphilum</name>
    <dbReference type="NCBI Taxonomy" id="74969"/>
    <lineage>
        <taxon>Archaea</taxon>
        <taxon>Methanobacteriati</taxon>
        <taxon>Thermoplasmatota</taxon>
        <taxon>Thermoplasmata</taxon>
        <taxon>Thermoplasmatales</taxon>
        <taxon>Ferroplasmaceae</taxon>
        <taxon>Ferroplasma</taxon>
    </lineage>
</organism>
<keyword evidence="3" id="KW-0443">Lipid metabolism</keyword>
<reference evidence="7 8" key="1">
    <citation type="submission" date="2011-10" db="EMBL/GenBank/DDBJ databases">
        <title>Metabolic and evolutionary patterns in the extreme acidophile Ferroplasma acidiphilum.</title>
        <authorList>
            <person name="Golyshina O.V."/>
            <person name="Kozyavkin S.A."/>
            <person name="Tatusov R.L."/>
            <person name="Slesarev A.I."/>
            <person name="Golyshin P.N."/>
        </authorList>
    </citation>
    <scope>NUCLEOTIDE SEQUENCE [LARGE SCALE GENOMIC DNA]</scope>
    <source>
        <strain evidence="8">Y</strain>
    </source>
</reference>
<dbReference type="OrthoDB" id="56800at2157"/>
<evidence type="ECO:0000259" key="6">
    <source>
        <dbReference type="Pfam" id="PF22700"/>
    </source>
</evidence>
<dbReference type="InterPro" id="IPR014721">
    <property type="entry name" value="Ribsml_uS5_D2-typ_fold_subgr"/>
</dbReference>
<dbReference type="RefSeq" id="WP_081141934.1">
    <property type="nucleotide sequence ID" value="NZ_CP015363.1"/>
</dbReference>
<dbReference type="Proteomes" id="UP000192050">
    <property type="component" value="Chromosome"/>
</dbReference>
<dbReference type="KEGG" id="fai:FAD_0762"/>
<keyword evidence="5" id="KW-0456">Lyase</keyword>
<sequence length="364" mass="41377">MDFKFEGENIKHKLVDMGLYRELINYDTVLEPGKISTGYSYPIKAFEKFLGYYDNYYKIANNPSTSFNTDFSFVYSACMYTKKDNSDMVILDGKPATGYVDRYEKPLEIFRKNTGIRGSFVFNIKRYRKYSEAKGLSESSAVASAVARSLIKNVFGEMAAKDDSYVSRYARLVSGSGTRAAINGPSIWLSYPGMQEQNSFAVKIPADVDKINYAIFPKNIDYRTSNAHSEAVQSIFYNSWLNEKYNKLNEIIDGGFNIELMMNRAMEDMYALNSVLLSRGNVIQTAESISLLKNFIEFSKKHEGIYITGDTGPSLMVMSADKSLLNQFLETVNDPKIVGSHHPEAHKKRGNEFRKESEEYFQSI</sequence>
<dbReference type="Gene3D" id="3.30.230.10">
    <property type="match status" value="1"/>
</dbReference>
<evidence type="ECO:0000256" key="1">
    <source>
        <dbReference type="ARBA" id="ARBA00011738"/>
    </source>
</evidence>
<keyword evidence="2" id="KW-0444">Lipid biosynthesis</keyword>
<name>A0A1V0N3L8_9ARCH</name>
<evidence type="ECO:0000313" key="7">
    <source>
        <dbReference type="EMBL" id="ARD84666.1"/>
    </source>
</evidence>
<evidence type="ECO:0000256" key="4">
    <source>
        <dbReference type="ARBA" id="ARBA00023229"/>
    </source>
</evidence>
<dbReference type="PIRSF" id="PIRSF015950">
    <property type="entry name" value="Mev_P_decrbx"/>
    <property type="match status" value="1"/>
</dbReference>
<dbReference type="GO" id="GO:0016831">
    <property type="term" value="F:carboxy-lyase activity"/>
    <property type="evidence" value="ECO:0007669"/>
    <property type="project" value="InterPro"/>
</dbReference>
<accession>A0A1V0N3L8</accession>
<evidence type="ECO:0000313" key="8">
    <source>
        <dbReference type="Proteomes" id="UP000192050"/>
    </source>
</evidence>
<dbReference type="InterPro" id="IPR005935">
    <property type="entry name" value="Mev_decarb"/>
</dbReference>
<evidence type="ECO:0000256" key="5">
    <source>
        <dbReference type="ARBA" id="ARBA00023239"/>
    </source>
</evidence>
<protein>
    <recommendedName>
        <fullName evidence="6">Diphosphomevalonate decarboxylase-like N-terminal domain-containing protein</fullName>
    </recommendedName>
</protein>
<dbReference type="GeneID" id="84217382"/>
<proteinExistence type="predicted"/>
<dbReference type="Pfam" id="PF22700">
    <property type="entry name" value="MVD-like_N"/>
    <property type="match status" value="1"/>
</dbReference>
<dbReference type="AlphaFoldDB" id="A0A1V0N3L8"/>
<dbReference type="InterPro" id="IPR020568">
    <property type="entry name" value="Ribosomal_Su5_D2-typ_SF"/>
</dbReference>
<dbReference type="InterPro" id="IPR053859">
    <property type="entry name" value="MVD-like_N"/>
</dbReference>
<evidence type="ECO:0000256" key="3">
    <source>
        <dbReference type="ARBA" id="ARBA00023098"/>
    </source>
</evidence>
<keyword evidence="4" id="KW-0414">Isoprene biosynthesis</keyword>
<comment type="subunit">
    <text evidence="1">Homodimer.</text>
</comment>
<evidence type="ECO:0000256" key="2">
    <source>
        <dbReference type="ARBA" id="ARBA00022516"/>
    </source>
</evidence>
<dbReference type="SUPFAM" id="SSF54211">
    <property type="entry name" value="Ribosomal protein S5 domain 2-like"/>
    <property type="match status" value="1"/>
</dbReference>
<dbReference type="STRING" id="74969.FAD_0762"/>
<dbReference type="NCBIfam" id="NF040847">
    <property type="entry name" value="mev_decarb"/>
    <property type="match status" value="1"/>
</dbReference>
<keyword evidence="8" id="KW-1185">Reference proteome</keyword>
<dbReference type="GO" id="GO:0008299">
    <property type="term" value="P:isoprenoid biosynthetic process"/>
    <property type="evidence" value="ECO:0007669"/>
    <property type="project" value="UniProtKB-KW"/>
</dbReference>
<gene>
    <name evidence="7" type="ORF">FAD_0762</name>
</gene>